<comment type="similarity">
    <text evidence="11">Belongs to the KdpC family.</text>
</comment>
<keyword evidence="10 11" id="KW-0472">Membrane</keyword>
<gene>
    <name evidence="11 13" type="primary">kdpC</name>
    <name evidence="13" type="ORF">DOS83_12455</name>
    <name evidence="12" type="ORF">I9026_11370</name>
</gene>
<proteinExistence type="inferred from homology"/>
<dbReference type="OrthoDB" id="9809491at2"/>
<evidence type="ECO:0000256" key="9">
    <source>
        <dbReference type="ARBA" id="ARBA00023065"/>
    </source>
</evidence>
<comment type="subcellular location">
    <subcellularLocation>
        <location evidence="11">Cell membrane</location>
        <topology evidence="11">Single-pass membrane protein</topology>
    </subcellularLocation>
</comment>
<comment type="function">
    <text evidence="11">Part of the high-affinity ATP-driven potassium transport (or Kdp) system, which catalyzes the hydrolysis of ATP coupled with the electrogenic transport of potassium into the cytoplasm. This subunit acts as a catalytic chaperone that increases the ATP-binding affinity of the ATP-hydrolyzing subunit KdpB by the formation of a transient KdpB/KdpC/ATP ternary complex.</text>
</comment>
<dbReference type="GO" id="GO:0005886">
    <property type="term" value="C:plasma membrane"/>
    <property type="evidence" value="ECO:0007669"/>
    <property type="project" value="UniProtKB-SubCell"/>
</dbReference>
<reference evidence="12 15" key="2">
    <citation type="submission" date="2020-12" db="EMBL/GenBank/DDBJ databases">
        <title>Genomic analysis of Staphylococcus felis from a cat with skin infection.</title>
        <authorList>
            <person name="Aslantas O."/>
            <person name="Keskin O."/>
            <person name="Buyukaltay K."/>
            <person name="Gullu Yucetepe A."/>
        </authorList>
    </citation>
    <scope>NUCLEOTIDE SEQUENCE [LARGE SCALE GENOMIC DNA]</scope>
    <source>
        <strain evidence="12 15">HARRANVET</strain>
    </source>
</reference>
<evidence type="ECO:0000256" key="5">
    <source>
        <dbReference type="ARBA" id="ARBA00022741"/>
    </source>
</evidence>
<evidence type="ECO:0000313" key="13">
    <source>
        <dbReference type="EMBL" id="REH90375.1"/>
    </source>
</evidence>
<organism evidence="13 14">
    <name type="scientific">Staphylococcus felis</name>
    <dbReference type="NCBI Taxonomy" id="46127"/>
    <lineage>
        <taxon>Bacteria</taxon>
        <taxon>Bacillati</taxon>
        <taxon>Bacillota</taxon>
        <taxon>Bacilli</taxon>
        <taxon>Bacillales</taxon>
        <taxon>Staphylococcaceae</taxon>
        <taxon>Staphylococcus</taxon>
    </lineage>
</organism>
<evidence type="ECO:0000256" key="1">
    <source>
        <dbReference type="ARBA" id="ARBA00022448"/>
    </source>
</evidence>
<dbReference type="GO" id="GO:0016787">
    <property type="term" value="F:hydrolase activity"/>
    <property type="evidence" value="ECO:0007669"/>
    <property type="project" value="UniProtKB-KW"/>
</dbReference>
<evidence type="ECO:0000256" key="3">
    <source>
        <dbReference type="ARBA" id="ARBA00022538"/>
    </source>
</evidence>
<evidence type="ECO:0000256" key="6">
    <source>
        <dbReference type="ARBA" id="ARBA00022840"/>
    </source>
</evidence>
<dbReference type="Proteomes" id="UP000256562">
    <property type="component" value="Unassembled WGS sequence"/>
</dbReference>
<dbReference type="EMBL" id="JAEDAQ010000024">
    <property type="protein sequence ID" value="MBH9581970.1"/>
    <property type="molecule type" value="Genomic_DNA"/>
</dbReference>
<keyword evidence="7 11" id="KW-0630">Potassium</keyword>
<accession>A0A2K3ZMC9</accession>
<evidence type="ECO:0000256" key="10">
    <source>
        <dbReference type="ARBA" id="ARBA00023136"/>
    </source>
</evidence>
<name>A0A2K3ZMC9_9STAP</name>
<keyword evidence="2 11" id="KW-1003">Cell membrane</keyword>
<evidence type="ECO:0000256" key="11">
    <source>
        <dbReference type="HAMAP-Rule" id="MF_00276"/>
    </source>
</evidence>
<evidence type="ECO:0000256" key="7">
    <source>
        <dbReference type="ARBA" id="ARBA00022958"/>
    </source>
</evidence>
<keyword evidence="1 11" id="KW-0813">Transport</keyword>
<dbReference type="InterPro" id="IPR003820">
    <property type="entry name" value="KdpC"/>
</dbReference>
<evidence type="ECO:0000313" key="15">
    <source>
        <dbReference type="Proteomes" id="UP000597038"/>
    </source>
</evidence>
<dbReference type="AlphaFoldDB" id="A0A2K3ZMC9"/>
<dbReference type="Proteomes" id="UP000597038">
    <property type="component" value="Unassembled WGS sequence"/>
</dbReference>
<protein>
    <recommendedName>
        <fullName evidence="11">Potassium-transporting ATPase KdpC subunit</fullName>
    </recommendedName>
    <alternativeName>
        <fullName evidence="11">ATP phosphohydrolase [potassium-transporting] C chain</fullName>
    </alternativeName>
    <alternativeName>
        <fullName evidence="11">Potassium-binding and translocating subunit C</fullName>
    </alternativeName>
    <alternativeName>
        <fullName evidence="11">Potassium-translocating ATPase C chain</fullName>
    </alternativeName>
</protein>
<dbReference type="Pfam" id="PF02669">
    <property type="entry name" value="KdpC"/>
    <property type="match status" value="1"/>
</dbReference>
<dbReference type="HAMAP" id="MF_00276">
    <property type="entry name" value="KdpC"/>
    <property type="match status" value="1"/>
</dbReference>
<evidence type="ECO:0000256" key="4">
    <source>
        <dbReference type="ARBA" id="ARBA00022692"/>
    </source>
</evidence>
<comment type="subunit">
    <text evidence="11">The system is composed of three essential subunits: KdpA, KdpB and KdpC.</text>
</comment>
<evidence type="ECO:0000313" key="14">
    <source>
        <dbReference type="Proteomes" id="UP000256562"/>
    </source>
</evidence>
<dbReference type="NCBIfam" id="TIGR00681">
    <property type="entry name" value="kdpC"/>
    <property type="match status" value="1"/>
</dbReference>
<dbReference type="RefSeq" id="WP_103207110.1">
    <property type="nucleotide sequence ID" value="NZ_CP027770.1"/>
</dbReference>
<keyword evidence="6 11" id="KW-0067">ATP-binding</keyword>
<keyword evidence="13" id="KW-0378">Hydrolase</keyword>
<dbReference type="GeneID" id="48057322"/>
<comment type="caution">
    <text evidence="13">The sequence shown here is derived from an EMBL/GenBank/DDBJ whole genome shotgun (WGS) entry which is preliminary data.</text>
</comment>
<keyword evidence="9 11" id="KW-0406">Ion transport</keyword>
<keyword evidence="8 11" id="KW-1133">Transmembrane helix</keyword>
<evidence type="ECO:0000256" key="8">
    <source>
        <dbReference type="ARBA" id="ARBA00022989"/>
    </source>
</evidence>
<dbReference type="KEGG" id="sfq:C7J90_03730"/>
<dbReference type="GO" id="GO:0008556">
    <property type="term" value="F:P-type potassium transmembrane transporter activity"/>
    <property type="evidence" value="ECO:0007669"/>
    <property type="project" value="InterPro"/>
</dbReference>
<dbReference type="GO" id="GO:0005524">
    <property type="term" value="F:ATP binding"/>
    <property type="evidence" value="ECO:0007669"/>
    <property type="project" value="UniProtKB-UniRule"/>
</dbReference>
<dbReference type="EMBL" id="QKXQ01000615">
    <property type="protein sequence ID" value="REH90375.1"/>
    <property type="molecule type" value="Genomic_DNA"/>
</dbReference>
<feature type="transmembrane region" description="Helical" evidence="11">
    <location>
        <begin position="12"/>
        <end position="34"/>
    </location>
</feature>
<evidence type="ECO:0000313" key="12">
    <source>
        <dbReference type="EMBL" id="MBH9581970.1"/>
    </source>
</evidence>
<keyword evidence="5 11" id="KW-0547">Nucleotide-binding</keyword>
<evidence type="ECO:0000256" key="2">
    <source>
        <dbReference type="ARBA" id="ARBA00022475"/>
    </source>
</evidence>
<dbReference type="PANTHER" id="PTHR30042">
    <property type="entry name" value="POTASSIUM-TRANSPORTING ATPASE C CHAIN"/>
    <property type="match status" value="1"/>
</dbReference>
<dbReference type="PANTHER" id="PTHR30042:SF2">
    <property type="entry name" value="POTASSIUM-TRANSPORTING ATPASE KDPC SUBUNIT"/>
    <property type="match status" value="1"/>
</dbReference>
<keyword evidence="15" id="KW-1185">Reference proteome</keyword>
<sequence length="181" mass="20101">MKQLNTSLRFVFVTMILCGLIFPLTVTAVGQLFLNSQANGSLVKVDGQVVGSKLIGQKWTQPEYFHGRQSSVDYNMSSTEEGVASGSHNYANSHPDLKKRVNQTIRDEGGHLTNDAVTESGSGLDPHITVLNAKRQVDRIAKERHINPQRINQLIQDHTTHHGLVDDYVNVLELNIALDQM</sequence>
<keyword evidence="4 11" id="KW-0812">Transmembrane</keyword>
<keyword evidence="3 11" id="KW-0633">Potassium transport</keyword>
<dbReference type="PIRSF" id="PIRSF001296">
    <property type="entry name" value="K_ATPase_KdpC"/>
    <property type="match status" value="1"/>
</dbReference>
<reference evidence="13 14" key="1">
    <citation type="journal article" date="2018" name="Vet. Microbiol.">
        <title>Characterisation of Staphylococcus felis isolated from cats using whole genome sequencing.</title>
        <authorList>
            <person name="Worthing K."/>
            <person name="Pang S."/>
            <person name="Trott D.J."/>
            <person name="Abraham S."/>
            <person name="Coombs G.W."/>
            <person name="Jordan D."/>
            <person name="McIntyre L."/>
            <person name="Davies M.R."/>
            <person name="Norris J."/>
        </authorList>
    </citation>
    <scope>NUCLEOTIDE SEQUENCE [LARGE SCALE GENOMIC DNA]</scope>
    <source>
        <strain evidence="13 14">F9</strain>
    </source>
</reference>